<keyword evidence="9" id="KW-0187">Copper transport</keyword>
<dbReference type="InterPro" id="IPR006121">
    <property type="entry name" value="HMA_dom"/>
</dbReference>
<dbReference type="NCBIfam" id="TIGR01511">
    <property type="entry name" value="ATPase-IB1_Cu"/>
    <property type="match status" value="1"/>
</dbReference>
<dbReference type="SUPFAM" id="SSF55008">
    <property type="entry name" value="HMA, heavy metal-associated domain"/>
    <property type="match status" value="1"/>
</dbReference>
<evidence type="ECO:0000256" key="15">
    <source>
        <dbReference type="ARBA" id="ARBA00023065"/>
    </source>
</evidence>
<dbReference type="CDD" id="cd00371">
    <property type="entry name" value="HMA"/>
    <property type="match status" value="1"/>
</dbReference>
<accession>A0ABT2F3T1</accession>
<dbReference type="PANTHER" id="PTHR43520">
    <property type="entry name" value="ATP7, ISOFORM B"/>
    <property type="match status" value="1"/>
</dbReference>
<feature type="transmembrane region" description="Helical" evidence="18">
    <location>
        <begin position="183"/>
        <end position="201"/>
    </location>
</feature>
<evidence type="ECO:0000256" key="9">
    <source>
        <dbReference type="ARBA" id="ARBA00022796"/>
    </source>
</evidence>
<evidence type="ECO:0000256" key="10">
    <source>
        <dbReference type="ARBA" id="ARBA00022840"/>
    </source>
</evidence>
<evidence type="ECO:0000256" key="2">
    <source>
        <dbReference type="ARBA" id="ARBA00006024"/>
    </source>
</evidence>
<dbReference type="InterPro" id="IPR023299">
    <property type="entry name" value="ATPase_P-typ_cyto_dom_N"/>
</dbReference>
<evidence type="ECO:0000256" key="16">
    <source>
        <dbReference type="ARBA" id="ARBA00023136"/>
    </source>
</evidence>
<dbReference type="Pfam" id="PF00702">
    <property type="entry name" value="Hydrolase"/>
    <property type="match status" value="1"/>
</dbReference>
<dbReference type="InterPro" id="IPR023298">
    <property type="entry name" value="ATPase_P-typ_TM_dom_sf"/>
</dbReference>
<comment type="subcellular location">
    <subcellularLocation>
        <location evidence="18">Cell membrane</location>
    </subcellularLocation>
    <subcellularLocation>
        <location evidence="1">Endomembrane system</location>
        <topology evidence="1">Multi-pass membrane protein</topology>
    </subcellularLocation>
</comment>
<keyword evidence="15" id="KW-0406">Ion transport</keyword>
<dbReference type="NCBIfam" id="TIGR01494">
    <property type="entry name" value="ATPase_P-type"/>
    <property type="match status" value="1"/>
</dbReference>
<dbReference type="Gene3D" id="3.30.70.100">
    <property type="match status" value="1"/>
</dbReference>
<keyword evidence="4" id="KW-0813">Transport</keyword>
<evidence type="ECO:0000256" key="17">
    <source>
        <dbReference type="ARBA" id="ARBA00049289"/>
    </source>
</evidence>
<keyword evidence="10 18" id="KW-0067">ATP-binding</keyword>
<dbReference type="InterPro" id="IPR017969">
    <property type="entry name" value="Heavy-metal-associated_CS"/>
</dbReference>
<dbReference type="SFLD" id="SFLDS00003">
    <property type="entry name" value="Haloacid_Dehalogenase"/>
    <property type="match status" value="1"/>
</dbReference>
<keyword evidence="12" id="KW-1278">Translocase</keyword>
<evidence type="ECO:0000256" key="4">
    <source>
        <dbReference type="ARBA" id="ARBA00022448"/>
    </source>
</evidence>
<dbReference type="NCBIfam" id="TIGR01525">
    <property type="entry name" value="ATPase-IB_hvy"/>
    <property type="match status" value="1"/>
</dbReference>
<keyword evidence="7 18" id="KW-0479">Metal-binding</keyword>
<dbReference type="PANTHER" id="PTHR43520:SF8">
    <property type="entry name" value="P-TYPE CU(+) TRANSPORTER"/>
    <property type="match status" value="1"/>
</dbReference>
<feature type="transmembrane region" description="Helical" evidence="18">
    <location>
        <begin position="342"/>
        <end position="361"/>
    </location>
</feature>
<dbReference type="SUPFAM" id="SSF81653">
    <property type="entry name" value="Calcium ATPase, transduction domain A"/>
    <property type="match status" value="1"/>
</dbReference>
<dbReference type="PRINTS" id="PR00942">
    <property type="entry name" value="CUATPASEI"/>
</dbReference>
<dbReference type="InterPro" id="IPR001757">
    <property type="entry name" value="P_typ_ATPase"/>
</dbReference>
<comment type="caution">
    <text evidence="20">The sequence shown here is derived from an EMBL/GenBank/DDBJ whole genome shotgun (WGS) entry which is preliminary data.</text>
</comment>
<dbReference type="EC" id="7.2.2.8" evidence="3"/>
<dbReference type="InterPro" id="IPR059000">
    <property type="entry name" value="ATPase_P-type_domA"/>
</dbReference>
<dbReference type="RefSeq" id="WP_259200691.1">
    <property type="nucleotide sequence ID" value="NZ_JANUXY010000009.1"/>
</dbReference>
<sequence length="725" mass="79679">MTKETFKISGMHCAACATRIERTLNREVGIESANVNLVMEKGTVSYDPSQISSAQIFEKIEKIGFQAHAIETQQQTRERKQRELKQQKYKFLAALILSLPLLYTMFGHFSFLSFVPVPELFMNRWFQLTLATPVQFILGWQFYVGAYQSLSNKSANMDVLVAMGTSAAYFYSIYLMFTHEIGHHVSLYFETSAVLITLILLGKYLEKRAKGHASDAIEKLASLQVRNAEVERDGQIQYMSIDDVKVGDIVRVRSGEQIPLDGVLVEGWSTVDESMLTGESIPVDKTVGDTVIGSTLNQQNFIKVRVTHTGDDLVLNQIIQVVEAAQGDKPQIQRLADQVSNVFVPVVVSIALLAFVVWYFLIAPFELSQALEIFIAVIVIACPCALGLATPTSIMVGSGRAAEAGILFKTAEALEQTHRMDTLVFDKTGTLTVGKPQVMTEYRLISNEAIGSYMRSLEQQSEHPLSKAIVKYFEQETVLPVEDYETHTGNGISGTVNGQHVVIGAVDYIEQHALLDQSTRQKVTELQQTGATVIAMTIDAEVAMVLGIRDEPKEEARHVLAQLQSNYELIMLSGDSETTARAIGRELGISNVIAGVKPDEKAQVIADLQQQGKKVMMIGDGLNDAPALVKSDIGVAMGSGSDFALESADIALIKGNLQHIAESLKLSHLTIRNIKQNLFFAFCYNMIGIPFAAMGFLAPWLAGTAMAFSSVSVVLNALRLKHIAK</sequence>
<protein>
    <recommendedName>
        <fullName evidence="3">P-type Cu(+) transporter</fullName>
        <ecNumber evidence="3">7.2.2.8</ecNumber>
    </recommendedName>
</protein>
<keyword evidence="5" id="KW-0597">Phosphoprotein</keyword>
<evidence type="ECO:0000256" key="13">
    <source>
        <dbReference type="ARBA" id="ARBA00022989"/>
    </source>
</evidence>
<dbReference type="Proteomes" id="UP001205609">
    <property type="component" value="Unassembled WGS sequence"/>
</dbReference>
<name>A0ABT2F3T1_9STAP</name>
<evidence type="ECO:0000256" key="7">
    <source>
        <dbReference type="ARBA" id="ARBA00022723"/>
    </source>
</evidence>
<dbReference type="PRINTS" id="PR00119">
    <property type="entry name" value="CATATPASE"/>
</dbReference>
<evidence type="ECO:0000256" key="18">
    <source>
        <dbReference type="RuleBase" id="RU362081"/>
    </source>
</evidence>
<dbReference type="PROSITE" id="PS01047">
    <property type="entry name" value="HMA_1"/>
    <property type="match status" value="1"/>
</dbReference>
<dbReference type="Gene3D" id="3.40.1110.10">
    <property type="entry name" value="Calcium-transporting ATPase, cytoplasmic domain N"/>
    <property type="match status" value="1"/>
</dbReference>
<dbReference type="PROSITE" id="PS00154">
    <property type="entry name" value="ATPASE_E1_E2"/>
    <property type="match status" value="1"/>
</dbReference>
<dbReference type="Pfam" id="PF00403">
    <property type="entry name" value="HMA"/>
    <property type="match status" value="1"/>
</dbReference>
<organism evidence="20 21">
    <name type="scientific">Staphylococcus americanisciuri</name>
    <dbReference type="NCBI Taxonomy" id="2973940"/>
    <lineage>
        <taxon>Bacteria</taxon>
        <taxon>Bacillati</taxon>
        <taxon>Bacillota</taxon>
        <taxon>Bacilli</taxon>
        <taxon>Bacillales</taxon>
        <taxon>Staphylococcaceae</taxon>
        <taxon>Staphylococcus</taxon>
    </lineage>
</organism>
<dbReference type="SUPFAM" id="SSF56784">
    <property type="entry name" value="HAD-like"/>
    <property type="match status" value="1"/>
</dbReference>
<dbReference type="InterPro" id="IPR027256">
    <property type="entry name" value="P-typ_ATPase_IB"/>
</dbReference>
<keyword evidence="18" id="KW-1003">Cell membrane</keyword>
<feature type="domain" description="HMA" evidence="19">
    <location>
        <begin position="2"/>
        <end position="68"/>
    </location>
</feature>
<keyword evidence="13 18" id="KW-1133">Transmembrane helix</keyword>
<dbReference type="PROSITE" id="PS50846">
    <property type="entry name" value="HMA_2"/>
    <property type="match status" value="1"/>
</dbReference>
<evidence type="ECO:0000256" key="8">
    <source>
        <dbReference type="ARBA" id="ARBA00022741"/>
    </source>
</evidence>
<dbReference type="InterPro" id="IPR036163">
    <property type="entry name" value="HMA_dom_sf"/>
</dbReference>
<dbReference type="Gene3D" id="3.40.50.1000">
    <property type="entry name" value="HAD superfamily/HAD-like"/>
    <property type="match status" value="1"/>
</dbReference>
<evidence type="ECO:0000256" key="1">
    <source>
        <dbReference type="ARBA" id="ARBA00004127"/>
    </source>
</evidence>
<dbReference type="SFLD" id="SFLDG00002">
    <property type="entry name" value="C1.7:_P-type_atpase_like"/>
    <property type="match status" value="1"/>
</dbReference>
<keyword evidence="6 18" id="KW-0812">Transmembrane</keyword>
<evidence type="ECO:0000256" key="6">
    <source>
        <dbReference type="ARBA" id="ARBA00022692"/>
    </source>
</evidence>
<dbReference type="EMBL" id="JANUXY010000009">
    <property type="protein sequence ID" value="MCS4487052.1"/>
    <property type="molecule type" value="Genomic_DNA"/>
</dbReference>
<feature type="transmembrane region" description="Helical" evidence="18">
    <location>
        <begin position="677"/>
        <end position="694"/>
    </location>
</feature>
<dbReference type="Pfam" id="PF00122">
    <property type="entry name" value="E1-E2_ATPase"/>
    <property type="match status" value="1"/>
</dbReference>
<reference evidence="20 21" key="1">
    <citation type="journal article" date="2023" name="Int. J. Syst. Evol. Microbiol.">
        <title>Streptococcus sciuri sp. nov., Staphylococcus marylandisciuri sp. nov. and Staphylococcus americanisciuri sp. nov., isolated from faeces of eastern grey squirrel (Sciurus carolinensis).</title>
        <authorList>
            <person name="Volokhov D.V."/>
            <person name="Zagorodnyaya T.A."/>
            <person name="Furtak V.A."/>
            <person name="Nattanmai G."/>
            <person name="Randall L."/>
            <person name="Jose S."/>
            <person name="Gao Y."/>
            <person name="Eisenberg T."/>
            <person name="Delmonte P."/>
            <person name="Blom J."/>
            <person name="Mitchell K.K."/>
        </authorList>
    </citation>
    <scope>NUCLEOTIDE SEQUENCE [LARGE SCALE GENOMIC DNA]</scope>
    <source>
        <strain evidence="20 21">GRT3</strain>
    </source>
</reference>
<evidence type="ECO:0000256" key="11">
    <source>
        <dbReference type="ARBA" id="ARBA00022842"/>
    </source>
</evidence>
<comment type="similarity">
    <text evidence="2 18">Belongs to the cation transport ATPase (P-type) (TC 3.A.3) family. Type IB subfamily.</text>
</comment>
<dbReference type="InterPro" id="IPR023214">
    <property type="entry name" value="HAD_sf"/>
</dbReference>
<gene>
    <name evidence="20" type="ORF">NXS11_09125</name>
</gene>
<evidence type="ECO:0000313" key="20">
    <source>
        <dbReference type="EMBL" id="MCS4487052.1"/>
    </source>
</evidence>
<dbReference type="SFLD" id="SFLDF00027">
    <property type="entry name" value="p-type_atpase"/>
    <property type="match status" value="1"/>
</dbReference>
<keyword evidence="16 18" id="KW-0472">Membrane</keyword>
<evidence type="ECO:0000259" key="19">
    <source>
        <dbReference type="PROSITE" id="PS50846"/>
    </source>
</evidence>
<feature type="transmembrane region" description="Helical" evidence="18">
    <location>
        <begin position="125"/>
        <end position="147"/>
    </location>
</feature>
<keyword evidence="8 18" id="KW-0547">Nucleotide-binding</keyword>
<dbReference type="Gene3D" id="2.70.150.10">
    <property type="entry name" value="Calcium-transporting ATPase, cytoplasmic transduction domain A"/>
    <property type="match status" value="1"/>
</dbReference>
<feature type="transmembrane region" description="Helical" evidence="18">
    <location>
        <begin position="159"/>
        <end position="177"/>
    </location>
</feature>
<dbReference type="PRINTS" id="PR00943">
    <property type="entry name" value="CUATPASE"/>
</dbReference>
<dbReference type="InterPro" id="IPR018303">
    <property type="entry name" value="ATPase_P-typ_P_site"/>
</dbReference>
<dbReference type="InterPro" id="IPR008250">
    <property type="entry name" value="ATPase_P-typ_transduc_dom_A_sf"/>
</dbReference>
<evidence type="ECO:0000256" key="5">
    <source>
        <dbReference type="ARBA" id="ARBA00022553"/>
    </source>
</evidence>
<keyword evidence="14" id="KW-0186">Copper</keyword>
<dbReference type="CDD" id="cd02094">
    <property type="entry name" value="P-type_ATPase_Cu-like"/>
    <property type="match status" value="1"/>
</dbReference>
<evidence type="ECO:0000313" key="21">
    <source>
        <dbReference type="Proteomes" id="UP001205609"/>
    </source>
</evidence>
<keyword evidence="21" id="KW-1185">Reference proteome</keyword>
<feature type="transmembrane region" description="Helical" evidence="18">
    <location>
        <begin position="373"/>
        <end position="390"/>
    </location>
</feature>
<evidence type="ECO:0000256" key="12">
    <source>
        <dbReference type="ARBA" id="ARBA00022967"/>
    </source>
</evidence>
<evidence type="ECO:0000256" key="3">
    <source>
        <dbReference type="ARBA" id="ARBA00012517"/>
    </source>
</evidence>
<keyword evidence="11" id="KW-0460">Magnesium</keyword>
<dbReference type="InterPro" id="IPR044492">
    <property type="entry name" value="P_typ_ATPase_HD_dom"/>
</dbReference>
<proteinExistence type="inferred from homology"/>
<dbReference type="SUPFAM" id="SSF81665">
    <property type="entry name" value="Calcium ATPase, transmembrane domain M"/>
    <property type="match status" value="1"/>
</dbReference>
<comment type="catalytic activity">
    <reaction evidence="17">
        <text>Cu(+)(in) + ATP + H2O = Cu(+)(out) + ADP + phosphate + H(+)</text>
        <dbReference type="Rhea" id="RHEA:25792"/>
        <dbReference type="ChEBI" id="CHEBI:15377"/>
        <dbReference type="ChEBI" id="CHEBI:15378"/>
        <dbReference type="ChEBI" id="CHEBI:30616"/>
        <dbReference type="ChEBI" id="CHEBI:43474"/>
        <dbReference type="ChEBI" id="CHEBI:49552"/>
        <dbReference type="ChEBI" id="CHEBI:456216"/>
        <dbReference type="EC" id="7.2.2.8"/>
    </reaction>
</comment>
<feature type="transmembrane region" description="Helical" evidence="18">
    <location>
        <begin position="89"/>
        <end position="113"/>
    </location>
</feature>
<dbReference type="InterPro" id="IPR036412">
    <property type="entry name" value="HAD-like_sf"/>
</dbReference>
<evidence type="ECO:0000256" key="14">
    <source>
        <dbReference type="ARBA" id="ARBA00023008"/>
    </source>
</evidence>